<evidence type="ECO:0000313" key="1">
    <source>
        <dbReference type="EMBL" id="MBK1659276.1"/>
    </source>
</evidence>
<evidence type="ECO:0008006" key="3">
    <source>
        <dbReference type="Google" id="ProtNLM"/>
    </source>
</evidence>
<reference evidence="1 2" key="1">
    <citation type="journal article" date="2020" name="Microorganisms">
        <title>Osmotic Adaptation and Compatible Solute Biosynthesis of Phototrophic Bacteria as Revealed from Genome Analyses.</title>
        <authorList>
            <person name="Imhoff J.F."/>
            <person name="Rahn T."/>
            <person name="Kunzel S."/>
            <person name="Keller A."/>
            <person name="Neulinger S.C."/>
        </authorList>
    </citation>
    <scope>NUCLEOTIDE SEQUENCE [LARGE SCALE GENOMIC DNA]</scope>
    <source>
        <strain evidence="1 2">DSM 15382</strain>
    </source>
</reference>
<dbReference type="RefSeq" id="WP_158292031.1">
    <property type="nucleotide sequence ID" value="NZ_NRSG01000092.1"/>
</dbReference>
<name>A0ABS1CXJ9_9PROT</name>
<dbReference type="Proteomes" id="UP000697995">
    <property type="component" value="Unassembled WGS sequence"/>
</dbReference>
<protein>
    <recommendedName>
        <fullName evidence="3">N-acetyltransferase domain-containing protein</fullName>
    </recommendedName>
</protein>
<proteinExistence type="predicted"/>
<dbReference type="EMBL" id="NRSG01000092">
    <property type="protein sequence ID" value="MBK1659276.1"/>
    <property type="molecule type" value="Genomic_DNA"/>
</dbReference>
<gene>
    <name evidence="1" type="ORF">CKO45_13625</name>
</gene>
<comment type="caution">
    <text evidence="1">The sequence shown here is derived from an EMBL/GenBank/DDBJ whole genome shotgun (WGS) entry which is preliminary data.</text>
</comment>
<keyword evidence="2" id="KW-1185">Reference proteome</keyword>
<organism evidence="1 2">
    <name type="scientific">Paracraurococcus ruber</name>
    <dbReference type="NCBI Taxonomy" id="77675"/>
    <lineage>
        <taxon>Bacteria</taxon>
        <taxon>Pseudomonadati</taxon>
        <taxon>Pseudomonadota</taxon>
        <taxon>Alphaproteobacteria</taxon>
        <taxon>Acetobacterales</taxon>
        <taxon>Roseomonadaceae</taxon>
        <taxon>Paracraurococcus</taxon>
    </lineage>
</organism>
<sequence>MPWLRIRRLTEADRPALAAHLAGLEPRIRGRGPDQGTIAECCAALDFRATVLFAAMAGNAAIAVACGATTPGGETVVTATEDASYRQRGLAAMLDQQVRGAGPAGGGEAAASLQMLMRALGGADGGWQDSAVAVA</sequence>
<evidence type="ECO:0000313" key="2">
    <source>
        <dbReference type="Proteomes" id="UP000697995"/>
    </source>
</evidence>
<accession>A0ABS1CXJ9</accession>